<comment type="caution">
    <text evidence="1">The sequence shown here is derived from an EMBL/GenBank/DDBJ whole genome shotgun (WGS) entry which is preliminary data.</text>
</comment>
<name>A0A1Q9DJZ1_SYMMI</name>
<accession>A0A1Q9DJZ1</accession>
<sequence length="73" mass="7811">MSSLTEAGLGKLCYDLLRENAELRKMTNSYQLHVLMLYQGKNISDASIGMSTDAEDTGLAALDGGANQKVTSV</sequence>
<evidence type="ECO:0000313" key="2">
    <source>
        <dbReference type="Proteomes" id="UP000186817"/>
    </source>
</evidence>
<reference evidence="1 2" key="1">
    <citation type="submission" date="2016-02" db="EMBL/GenBank/DDBJ databases">
        <title>Genome analysis of coral dinoflagellate symbionts highlights evolutionary adaptations to a symbiotic lifestyle.</title>
        <authorList>
            <person name="Aranda M."/>
            <person name="Li Y."/>
            <person name="Liew Y.J."/>
            <person name="Baumgarten S."/>
            <person name="Simakov O."/>
            <person name="Wilson M."/>
            <person name="Piel J."/>
            <person name="Ashoor H."/>
            <person name="Bougouffa S."/>
            <person name="Bajic V.B."/>
            <person name="Ryu T."/>
            <person name="Ravasi T."/>
            <person name="Bayer T."/>
            <person name="Micklem G."/>
            <person name="Kim H."/>
            <person name="Bhak J."/>
            <person name="Lajeunesse T.C."/>
            <person name="Voolstra C.R."/>
        </authorList>
    </citation>
    <scope>NUCLEOTIDE SEQUENCE [LARGE SCALE GENOMIC DNA]</scope>
    <source>
        <strain evidence="1 2">CCMP2467</strain>
    </source>
</reference>
<dbReference type="EMBL" id="LSRX01000501">
    <property type="protein sequence ID" value="OLP95486.1"/>
    <property type="molecule type" value="Genomic_DNA"/>
</dbReference>
<dbReference type="AlphaFoldDB" id="A0A1Q9DJZ1"/>
<dbReference type="Proteomes" id="UP000186817">
    <property type="component" value="Unassembled WGS sequence"/>
</dbReference>
<organism evidence="1 2">
    <name type="scientific">Symbiodinium microadriaticum</name>
    <name type="common">Dinoflagellate</name>
    <name type="synonym">Zooxanthella microadriatica</name>
    <dbReference type="NCBI Taxonomy" id="2951"/>
    <lineage>
        <taxon>Eukaryota</taxon>
        <taxon>Sar</taxon>
        <taxon>Alveolata</taxon>
        <taxon>Dinophyceae</taxon>
        <taxon>Suessiales</taxon>
        <taxon>Symbiodiniaceae</taxon>
        <taxon>Symbiodinium</taxon>
    </lineage>
</organism>
<gene>
    <name evidence="1" type="ORF">AK812_SmicGene22394</name>
</gene>
<proteinExistence type="predicted"/>
<evidence type="ECO:0000313" key="1">
    <source>
        <dbReference type="EMBL" id="OLP95486.1"/>
    </source>
</evidence>
<keyword evidence="2" id="KW-1185">Reference proteome</keyword>
<dbReference type="OrthoDB" id="10274512at2759"/>
<protein>
    <submittedName>
        <fullName evidence="1">Uncharacterized protein</fullName>
    </submittedName>
</protein>